<gene>
    <name evidence="1" type="ORF">POTOM_028680</name>
</gene>
<name>A0A8X7ZEV0_POPTO</name>
<protein>
    <submittedName>
        <fullName evidence="1">Uncharacterized protein</fullName>
    </submittedName>
</protein>
<accession>A0A8X7ZEV0</accession>
<keyword evidence="2" id="KW-1185">Reference proteome</keyword>
<organism evidence="1 2">
    <name type="scientific">Populus tomentosa</name>
    <name type="common">Chinese white poplar</name>
    <dbReference type="NCBI Taxonomy" id="118781"/>
    <lineage>
        <taxon>Eukaryota</taxon>
        <taxon>Viridiplantae</taxon>
        <taxon>Streptophyta</taxon>
        <taxon>Embryophyta</taxon>
        <taxon>Tracheophyta</taxon>
        <taxon>Spermatophyta</taxon>
        <taxon>Magnoliopsida</taxon>
        <taxon>eudicotyledons</taxon>
        <taxon>Gunneridae</taxon>
        <taxon>Pentapetalae</taxon>
        <taxon>rosids</taxon>
        <taxon>fabids</taxon>
        <taxon>Malpighiales</taxon>
        <taxon>Salicaceae</taxon>
        <taxon>Saliceae</taxon>
        <taxon>Populus</taxon>
    </lineage>
</organism>
<sequence>MVLDTLLDVGVNKQELGDQSSTILVYAAYATVSAFAYRHPAELKSKETELRINTYDTELELREREFNAIQLSIEDRSEELKGKERQLKSVLLSIGEREKELKAMKEQKYPIQKSVVECSEELQSKEKSLILARESLRECCDNLQSKKVQLDSIQRTGYDYRYAYRYIICLQGIEDNATYPAI</sequence>
<comment type="caution">
    <text evidence="1">The sequence shown here is derived from an EMBL/GenBank/DDBJ whole genome shotgun (WGS) entry which is preliminary data.</text>
</comment>
<evidence type="ECO:0000313" key="2">
    <source>
        <dbReference type="Proteomes" id="UP000886885"/>
    </source>
</evidence>
<reference evidence="1" key="1">
    <citation type="journal article" date="2020" name="bioRxiv">
        <title>Hybrid origin of Populus tomentosa Carr. identified through genome sequencing and phylogenomic analysis.</title>
        <authorList>
            <person name="An X."/>
            <person name="Gao K."/>
            <person name="Chen Z."/>
            <person name="Li J."/>
            <person name="Yang X."/>
            <person name="Yang X."/>
            <person name="Zhou J."/>
            <person name="Guo T."/>
            <person name="Zhao T."/>
            <person name="Huang S."/>
            <person name="Miao D."/>
            <person name="Khan W.U."/>
            <person name="Rao P."/>
            <person name="Ye M."/>
            <person name="Lei B."/>
            <person name="Liao W."/>
            <person name="Wang J."/>
            <person name="Ji L."/>
            <person name="Li Y."/>
            <person name="Guo B."/>
            <person name="Mustafa N.S."/>
            <person name="Li S."/>
            <person name="Yun Q."/>
            <person name="Keller S.R."/>
            <person name="Mao J."/>
            <person name="Zhang R."/>
            <person name="Strauss S.H."/>
        </authorList>
    </citation>
    <scope>NUCLEOTIDE SEQUENCE</scope>
    <source>
        <strain evidence="1">GM15</strain>
        <tissue evidence="1">Leaf</tissue>
    </source>
</reference>
<dbReference type="Proteomes" id="UP000886885">
    <property type="component" value="Chromosome 7D"/>
</dbReference>
<evidence type="ECO:0000313" key="1">
    <source>
        <dbReference type="EMBL" id="KAG6767475.1"/>
    </source>
</evidence>
<proteinExistence type="predicted"/>
<dbReference type="EMBL" id="JAAWWB010000014">
    <property type="protein sequence ID" value="KAG6767475.1"/>
    <property type="molecule type" value="Genomic_DNA"/>
</dbReference>
<dbReference type="AlphaFoldDB" id="A0A8X7ZEV0"/>
<dbReference type="OrthoDB" id="837511at2759"/>